<organism evidence="3">
    <name type="scientific">viral metagenome</name>
    <dbReference type="NCBI Taxonomy" id="1070528"/>
    <lineage>
        <taxon>unclassified sequences</taxon>
        <taxon>metagenomes</taxon>
        <taxon>organismal metagenomes</taxon>
    </lineage>
</organism>
<evidence type="ECO:0000259" key="2">
    <source>
        <dbReference type="Pfam" id="PF23983"/>
    </source>
</evidence>
<dbReference type="AlphaFoldDB" id="A0A6C0KV68"/>
<feature type="compositionally biased region" description="Polar residues" evidence="1">
    <location>
        <begin position="166"/>
        <end position="187"/>
    </location>
</feature>
<dbReference type="InterPro" id="IPR055730">
    <property type="entry name" value="P11_C"/>
</dbReference>
<proteinExistence type="predicted"/>
<name>A0A6C0KV68_9ZZZZ</name>
<feature type="region of interest" description="Disordered" evidence="1">
    <location>
        <begin position="166"/>
        <end position="198"/>
    </location>
</feature>
<evidence type="ECO:0000313" key="3">
    <source>
        <dbReference type="EMBL" id="QHU21036.1"/>
    </source>
</evidence>
<dbReference type="Pfam" id="PF23983">
    <property type="entry name" value="P11_C"/>
    <property type="match status" value="1"/>
</dbReference>
<accession>A0A6C0KV68</accession>
<sequence>MATKAYIPIAIFVIIVLLSFLFISGNSRAQVYNSENFVAVQNNSFPDPKIANQSIASIANPNTAAAQTGVGNFNASDTDLGDEMFSRVVGSANMVASGSATCFPRDRLTATDLLPKDAANSRWAQLNPAGQGDVSDQNFLTAGYHIGVDTVGSSKKNANLQLRSEPANPQVNVSPWNQASITPSDLGNRQPLEIGGDF</sequence>
<reference evidence="3" key="1">
    <citation type="journal article" date="2020" name="Nature">
        <title>Giant virus diversity and host interactions through global metagenomics.</title>
        <authorList>
            <person name="Schulz F."/>
            <person name="Roux S."/>
            <person name="Paez-Espino D."/>
            <person name="Jungbluth S."/>
            <person name="Walsh D.A."/>
            <person name="Denef V.J."/>
            <person name="McMahon K.D."/>
            <person name="Konstantinidis K.T."/>
            <person name="Eloe-Fadrosh E.A."/>
            <person name="Kyrpides N.C."/>
            <person name="Woyke T."/>
        </authorList>
    </citation>
    <scope>NUCLEOTIDE SEQUENCE</scope>
    <source>
        <strain evidence="3">GVMAG-S-3300013094-100</strain>
    </source>
</reference>
<evidence type="ECO:0000256" key="1">
    <source>
        <dbReference type="SAM" id="MobiDB-lite"/>
    </source>
</evidence>
<protein>
    <recommendedName>
        <fullName evidence="2">Minor capsid protein P11 C-terminal conserved region domain-containing protein</fullName>
    </recommendedName>
</protein>
<dbReference type="EMBL" id="MN740977">
    <property type="protein sequence ID" value="QHU21036.1"/>
    <property type="molecule type" value="Genomic_DNA"/>
</dbReference>
<feature type="domain" description="Minor capsid protein P11 C-terminal conserved region" evidence="2">
    <location>
        <begin position="108"/>
        <end position="185"/>
    </location>
</feature>